<evidence type="ECO:0000313" key="5">
    <source>
        <dbReference type="Proteomes" id="UP001194579"/>
    </source>
</evidence>
<dbReference type="Gene3D" id="3.40.1580.10">
    <property type="entry name" value="SMI1/KNR4-like"/>
    <property type="match status" value="1"/>
</dbReference>
<dbReference type="OMA" id="FGAQEIY"/>
<dbReference type="RefSeq" id="WP_014701874.1">
    <property type="nucleotide sequence ID" value="NC_017845.1"/>
</dbReference>
<dbReference type="KEGG" id="pec:W5S_4448"/>
<reference evidence="5" key="3">
    <citation type="submission" date="2023-07" db="EMBL/GenBank/DDBJ databases">
        <title>Identification of Pectobacterium versatile causing blackleg of potato from New York State with a whole genome sequencing approach.</title>
        <authorList>
            <person name="Ma X."/>
            <person name="Swingle B."/>
        </authorList>
    </citation>
    <scope>NUCLEOTIDE SEQUENCE [LARGE SCALE GENOMIC DNA]</scope>
    <source>
        <strain evidence="5">NY1588A</strain>
    </source>
</reference>
<dbReference type="InterPro" id="IPR037883">
    <property type="entry name" value="Knr4/Smi1-like_sf"/>
</dbReference>
<dbReference type="AlphaFoldDB" id="A0A0H3IBS6"/>
<protein>
    <submittedName>
        <fullName evidence="3">SMI1/KNR4 family protein</fullName>
    </submittedName>
    <submittedName>
        <fullName evidence="2">YobK</fullName>
    </submittedName>
</protein>
<dbReference type="eggNOG" id="ENOG502ZBUK">
    <property type="taxonomic scope" value="Bacteria"/>
</dbReference>
<keyword evidence="5" id="KW-1185">Reference proteome</keyword>
<evidence type="ECO:0000313" key="2">
    <source>
        <dbReference type="EMBL" id="AFI92494.1"/>
    </source>
</evidence>
<dbReference type="InterPro" id="IPR018958">
    <property type="entry name" value="Knr4/Smi1-like_dom"/>
</dbReference>
<accession>A0A0H3IBS6</accession>
<dbReference type="SUPFAM" id="SSF160631">
    <property type="entry name" value="SMI1/KNR4-like"/>
    <property type="match status" value="1"/>
</dbReference>
<reference evidence="2 4" key="1">
    <citation type="journal article" date="2012" name="J. Bacteriol.">
        <title>Genome sequence of Pectobacterium sp. strain SCC3193.</title>
        <authorList>
            <person name="Koskinen J.P."/>
            <person name="Laine P."/>
            <person name="Niemi O."/>
            <person name="Nykyri J."/>
            <person name="Harjunpaa H."/>
            <person name="Auvinen P."/>
            <person name="Paulin L."/>
            <person name="Pirhonen M."/>
            <person name="Palva T."/>
            <person name="Holm L."/>
        </authorList>
    </citation>
    <scope>NUCLEOTIDE SEQUENCE [LARGE SCALE GENOMIC DNA]</scope>
    <source>
        <strain evidence="2 4">SCC3193</strain>
    </source>
</reference>
<dbReference type="EMBL" id="CP003415">
    <property type="protein sequence ID" value="AFI92494.1"/>
    <property type="molecule type" value="Genomic_DNA"/>
</dbReference>
<dbReference type="EMBL" id="WABS01000104">
    <property type="protein sequence ID" value="MBI0557439.1"/>
    <property type="molecule type" value="Genomic_DNA"/>
</dbReference>
<reference evidence="2" key="2">
    <citation type="submission" date="2012-03" db="EMBL/GenBank/DDBJ databases">
        <authorList>
            <person name="Koskinen P."/>
            <person name="Laine P."/>
            <person name="Niemi O."/>
            <person name="Nykyri J."/>
            <person name="Harjunpaa H."/>
            <person name="Auvinen P."/>
            <person name="Paulin L."/>
            <person name="Pirhonen M."/>
            <person name="Palva T."/>
            <person name="Holm L."/>
        </authorList>
    </citation>
    <scope>NUCLEOTIDE SEQUENCE</scope>
    <source>
        <strain evidence="2">SCC3193</strain>
    </source>
</reference>
<proteinExistence type="predicted"/>
<gene>
    <name evidence="2" type="ordered locus">W5S_4448</name>
    <name evidence="3" type="ORF">F6Q06_23665</name>
</gene>
<dbReference type="Proteomes" id="UP000008044">
    <property type="component" value="Chromosome"/>
</dbReference>
<dbReference type="HOGENOM" id="CLU_139788_0_0_6"/>
<feature type="domain" description="Knr4/Smi1-like" evidence="1">
    <location>
        <begin position="25"/>
        <end position="149"/>
    </location>
</feature>
<evidence type="ECO:0000313" key="3">
    <source>
        <dbReference type="EMBL" id="MBI0557439.1"/>
    </source>
</evidence>
<name>A0A0H3IBS6_PECPM</name>
<evidence type="ECO:0000313" key="4">
    <source>
        <dbReference type="Proteomes" id="UP000008044"/>
    </source>
</evidence>
<dbReference type="SMART" id="SM00860">
    <property type="entry name" value="SMI1_KNR4"/>
    <property type="match status" value="1"/>
</dbReference>
<dbReference type="Pfam" id="PF14568">
    <property type="entry name" value="SUKH_6"/>
    <property type="match status" value="1"/>
</dbReference>
<reference evidence="3" key="4">
    <citation type="submission" date="2024-05" db="EMBL/GenBank/DDBJ databases">
        <title>Identification of Pectobacterium versatile causing blackleg of potato from New York State with a whole genome sequencing approach.</title>
        <authorList>
            <person name="Ma X."/>
            <person name="Swingle B."/>
        </authorList>
    </citation>
    <scope>NUCLEOTIDE SEQUENCE</scope>
    <source>
        <strain evidence="3">NY1588A</strain>
    </source>
</reference>
<dbReference type="Proteomes" id="UP001194579">
    <property type="component" value="Unassembled WGS sequence"/>
</dbReference>
<evidence type="ECO:0000259" key="1">
    <source>
        <dbReference type="SMART" id="SM00860"/>
    </source>
</evidence>
<organism evidence="2 4">
    <name type="scientific">Pectobacterium parmentieri</name>
    <dbReference type="NCBI Taxonomy" id="1905730"/>
    <lineage>
        <taxon>Bacteria</taxon>
        <taxon>Pseudomonadati</taxon>
        <taxon>Pseudomonadota</taxon>
        <taxon>Gammaproteobacteria</taxon>
        <taxon>Enterobacterales</taxon>
        <taxon>Pectobacteriaceae</taxon>
        <taxon>Pectobacterium</taxon>
    </lineage>
</organism>
<sequence length="156" mass="17278">MIDELFLKIEKIMADSEESHYGSGPASEEDIIKYESELGVLFPESYKFFLRKYGTLTFNGESFYGISKKGLSAISAPDVRYVTLETRKLGDIDNGMVQIKSSGCGPVFSIDTSMLGESGEAVVVETALSFKRDHNKVVVAQSFADFLLHEIEESLI</sequence>